<dbReference type="InterPro" id="IPR009034">
    <property type="entry name" value="Dockerin_dom_fun_sf"/>
</dbReference>
<sequence>MKKSTILSVVLAVVGKTMADCWSSALGYQCCKGCSVISEDADGKWGFEDKHWCGIVDDVCKEIKESCWSLPDYPCCKTTSLVVSSDAEGDWGYEDNQWCGIVKDAVNNDCWSLPHYQCCKGNVVVQSDSNGDWGYEDGQWCGIIKKTEGGNENTQNGEKPNVSINADAVPPQFSMESGFYENVEGLNLTLNSEGTILYTLDSTDPTTSSTAKVYEGPIKMYDRSIDENVISKCEHIDKSPISITLQTNYKASPVLADKATVIRAVTKFEDGSYSPVVTKTFLVMNSEQLKFYSEIPIVSLVTEPSNLFDKDTGIYVTGQQYIDWMNGPDYNPAKSEWDSDNIANFYSKGKEWERPASFTLFEDGKEVKSQNVGIRIKGASTRNSQVKSFNIYARKEYGESKFEYEIIKGNKNINDGKNITKYDSFSLRACAWFDKMRESVVQRGLKESPILATFDNNKSLVFIDGEFWGLYELIERASANYIKSNYDIPKDNVALIKNDELEEGTDADLKDFQDLVKFCKNNDLTKEQNYNYVAKVMDLDSLIYNYATGLYLGVWDWPNRNYLVYRNNGEPIEGNPYADGKWRWGFFDFDYSTGLTYDSFGGVKGYAHDSFRKFQSKKNEFPTPIFSRLMKNKKFYKRFAEVMEIMAEEVFNPEKMKKIVEEQKAKYLKYIVKTDWRWFNGTPKMSFESFSESQGEYFTGGWDDMTEFFENRPKYAYDLMVKNYGAVDKE</sequence>
<feature type="signal peptide" evidence="4">
    <location>
        <begin position="1"/>
        <end position="19"/>
    </location>
</feature>
<dbReference type="InterPro" id="IPR059177">
    <property type="entry name" value="GH29D-like_dom"/>
</dbReference>
<evidence type="ECO:0000259" key="5">
    <source>
        <dbReference type="PROSITE" id="PS51763"/>
    </source>
</evidence>
<feature type="domain" description="CBM10" evidence="5">
    <location>
        <begin position="66"/>
        <end position="102"/>
    </location>
</feature>
<dbReference type="Gene3D" id="3.90.1220.10">
    <property type="entry name" value="Cellulose docking domain, dockering"/>
    <property type="match status" value="3"/>
</dbReference>
<organism evidence="6 7">
    <name type="scientific">Piromyces finnis</name>
    <dbReference type="NCBI Taxonomy" id="1754191"/>
    <lineage>
        <taxon>Eukaryota</taxon>
        <taxon>Fungi</taxon>
        <taxon>Fungi incertae sedis</taxon>
        <taxon>Chytridiomycota</taxon>
        <taxon>Chytridiomycota incertae sedis</taxon>
        <taxon>Neocallimastigomycetes</taxon>
        <taxon>Neocallimastigales</taxon>
        <taxon>Neocallimastigaceae</taxon>
        <taxon>Piromyces</taxon>
    </lineage>
</organism>
<dbReference type="SUPFAM" id="SSF64571">
    <property type="entry name" value="Cellulose docking domain, dockering"/>
    <property type="match status" value="3"/>
</dbReference>
<reference evidence="6 7" key="2">
    <citation type="submission" date="2016-08" db="EMBL/GenBank/DDBJ databases">
        <title>Pervasive Adenine N6-methylation of Active Genes in Fungi.</title>
        <authorList>
            <consortium name="DOE Joint Genome Institute"/>
            <person name="Mondo S.J."/>
            <person name="Dannebaum R.O."/>
            <person name="Kuo R.C."/>
            <person name="Labutti K."/>
            <person name="Haridas S."/>
            <person name="Kuo A."/>
            <person name="Salamov A."/>
            <person name="Ahrendt S.R."/>
            <person name="Lipzen A."/>
            <person name="Sullivan W."/>
            <person name="Andreopoulos W.B."/>
            <person name="Clum A."/>
            <person name="Lindquist E."/>
            <person name="Daum C."/>
            <person name="Ramamoorthy G.K."/>
            <person name="Gryganskyi A."/>
            <person name="Culley D."/>
            <person name="Magnuson J.K."/>
            <person name="James T.Y."/>
            <person name="O'Malley M.A."/>
            <person name="Stajich J.E."/>
            <person name="Spatafora J.W."/>
            <person name="Visel A."/>
            <person name="Grigoriev I.V."/>
        </authorList>
    </citation>
    <scope>NUCLEOTIDE SEQUENCE [LARGE SCALE GENOMIC DNA]</scope>
    <source>
        <strain evidence="7">finn</strain>
    </source>
</reference>
<keyword evidence="3" id="KW-0378">Hydrolase</keyword>
<dbReference type="AlphaFoldDB" id="A0A1Y1VEW1"/>
<dbReference type="GO" id="GO:0016787">
    <property type="term" value="F:hydrolase activity"/>
    <property type="evidence" value="ECO:0007669"/>
    <property type="project" value="UniProtKB-KW"/>
</dbReference>
<evidence type="ECO:0000256" key="1">
    <source>
        <dbReference type="ARBA" id="ARBA00022729"/>
    </source>
</evidence>
<protein>
    <submittedName>
        <fullName evidence="6">Coth-domain-containing protein</fullName>
    </submittedName>
</protein>
<evidence type="ECO:0000313" key="7">
    <source>
        <dbReference type="Proteomes" id="UP000193719"/>
    </source>
</evidence>
<dbReference type="EMBL" id="MCFH01000011">
    <property type="protein sequence ID" value="ORX54338.1"/>
    <property type="molecule type" value="Genomic_DNA"/>
</dbReference>
<keyword evidence="1 4" id="KW-0732">Signal</keyword>
<dbReference type="PROSITE" id="PS51763">
    <property type="entry name" value="CBM10"/>
    <property type="match status" value="3"/>
</dbReference>
<evidence type="ECO:0000256" key="2">
    <source>
        <dbReference type="ARBA" id="ARBA00022737"/>
    </source>
</evidence>
<dbReference type="InterPro" id="IPR002883">
    <property type="entry name" value="CBM10/Dockerin_dom"/>
</dbReference>
<evidence type="ECO:0000256" key="4">
    <source>
        <dbReference type="SAM" id="SignalP"/>
    </source>
</evidence>
<dbReference type="InterPro" id="IPR014867">
    <property type="entry name" value="Spore_coat_CotH_CotH2/3/7"/>
</dbReference>
<dbReference type="OrthoDB" id="2124004at2759"/>
<dbReference type="Pfam" id="PF08757">
    <property type="entry name" value="CotH"/>
    <property type="match status" value="1"/>
</dbReference>
<reference evidence="6 7" key="1">
    <citation type="submission" date="2016-08" db="EMBL/GenBank/DDBJ databases">
        <title>Genomes of anaerobic fungi encode conserved fungal cellulosomes for biomass hydrolysis.</title>
        <authorList>
            <consortium name="DOE Joint Genome Institute"/>
            <person name="Haitjema C.H."/>
            <person name="Gilmore S.P."/>
            <person name="Henske J.K."/>
            <person name="Solomon K.V."/>
            <person name="De Groot R."/>
            <person name="Kuo A."/>
            <person name="Mondo S.J."/>
            <person name="Salamov A.A."/>
            <person name="Labutti K."/>
            <person name="Zhao Z."/>
            <person name="Chiniquy J."/>
            <person name="Barry K."/>
            <person name="Brewer H.M."/>
            <person name="Purvine S.O."/>
            <person name="Wright A.T."/>
            <person name="Boxma B."/>
            <person name="Van Alen T."/>
            <person name="Hackstein J.H."/>
            <person name="Baker S.E."/>
            <person name="Grigoriev I.V."/>
            <person name="O'Malley M.A."/>
        </authorList>
    </citation>
    <scope>NUCLEOTIDE SEQUENCE [LARGE SCALE GENOMIC DNA]</scope>
    <source>
        <strain evidence="7">finn</strain>
    </source>
</reference>
<keyword evidence="2" id="KW-0677">Repeat</keyword>
<proteinExistence type="predicted"/>
<gene>
    <name evidence="6" type="ORF">BCR36DRAFT_348520</name>
</gene>
<name>A0A1Y1VEW1_9FUNG</name>
<feature type="domain" description="CBM10" evidence="5">
    <location>
        <begin position="109"/>
        <end position="144"/>
    </location>
</feature>
<keyword evidence="7" id="KW-1185">Reference proteome</keyword>
<dbReference type="Pfam" id="PF02013">
    <property type="entry name" value="CBM_10"/>
    <property type="match status" value="3"/>
</dbReference>
<dbReference type="Pfam" id="PF13290">
    <property type="entry name" value="CHB_HEX_C_1"/>
    <property type="match status" value="1"/>
</dbReference>
<evidence type="ECO:0000256" key="3">
    <source>
        <dbReference type="ARBA" id="ARBA00022801"/>
    </source>
</evidence>
<comment type="caution">
    <text evidence="6">The sequence shown here is derived from an EMBL/GenBank/DDBJ whole genome shotgun (WGS) entry which is preliminary data.</text>
</comment>
<feature type="domain" description="CBM10" evidence="5">
    <location>
        <begin position="20"/>
        <end position="56"/>
    </location>
</feature>
<evidence type="ECO:0000313" key="6">
    <source>
        <dbReference type="EMBL" id="ORX54338.1"/>
    </source>
</evidence>
<dbReference type="Proteomes" id="UP000193719">
    <property type="component" value="Unassembled WGS sequence"/>
</dbReference>
<feature type="chain" id="PRO_5012327370" evidence="4">
    <location>
        <begin position="20"/>
        <end position="730"/>
    </location>
</feature>
<accession>A0A1Y1VEW1</accession>